<keyword evidence="5" id="KW-1185">Reference proteome</keyword>
<dbReference type="InterPro" id="IPR002470">
    <property type="entry name" value="Peptidase_S9A"/>
</dbReference>
<dbReference type="Proteomes" id="UP001165044">
    <property type="component" value="Unassembled WGS sequence"/>
</dbReference>
<dbReference type="Gene3D" id="2.120.10.30">
    <property type="entry name" value="TolB, C-terminal domain"/>
    <property type="match status" value="1"/>
</dbReference>
<proteinExistence type="predicted"/>
<dbReference type="InterPro" id="IPR029058">
    <property type="entry name" value="AB_hydrolase_fold"/>
</dbReference>
<accession>A0ABQ5PZT8</accession>
<dbReference type="InterPro" id="IPR011042">
    <property type="entry name" value="6-blade_b-propeller_TolB-like"/>
</dbReference>
<evidence type="ECO:0000313" key="4">
    <source>
        <dbReference type="EMBL" id="GLH67990.1"/>
    </source>
</evidence>
<name>A0ABQ5PZT8_9BACT</name>
<feature type="domain" description="Peptidase S9 prolyl oligopeptidase catalytic" evidence="3">
    <location>
        <begin position="442"/>
        <end position="656"/>
    </location>
</feature>
<dbReference type="SUPFAM" id="SSF53474">
    <property type="entry name" value="alpha/beta-Hydrolases"/>
    <property type="match status" value="1"/>
</dbReference>
<feature type="chain" id="PRO_5046378327" description="Peptidase S9 prolyl oligopeptidase catalytic domain-containing protein" evidence="2">
    <location>
        <begin position="19"/>
        <end position="905"/>
    </location>
</feature>
<protein>
    <recommendedName>
        <fullName evidence="3">Peptidase S9 prolyl oligopeptidase catalytic domain-containing protein</fullName>
    </recommendedName>
</protein>
<keyword evidence="1" id="KW-0378">Hydrolase</keyword>
<organism evidence="4 5">
    <name type="scientific">Geothrix edaphica</name>
    <dbReference type="NCBI Taxonomy" id="2927976"/>
    <lineage>
        <taxon>Bacteria</taxon>
        <taxon>Pseudomonadati</taxon>
        <taxon>Acidobacteriota</taxon>
        <taxon>Holophagae</taxon>
        <taxon>Holophagales</taxon>
        <taxon>Holophagaceae</taxon>
        <taxon>Geothrix</taxon>
    </lineage>
</organism>
<dbReference type="EMBL" id="BSDC01000003">
    <property type="protein sequence ID" value="GLH67990.1"/>
    <property type="molecule type" value="Genomic_DNA"/>
</dbReference>
<dbReference type="PANTHER" id="PTHR42776">
    <property type="entry name" value="SERINE PEPTIDASE S9 FAMILY MEMBER"/>
    <property type="match status" value="1"/>
</dbReference>
<comment type="caution">
    <text evidence="4">The sequence shown here is derived from an EMBL/GenBank/DDBJ whole genome shotgun (WGS) entry which is preliminary data.</text>
</comment>
<dbReference type="Pfam" id="PF00326">
    <property type="entry name" value="Peptidase_S9"/>
    <property type="match status" value="1"/>
</dbReference>
<dbReference type="InterPro" id="IPR021457">
    <property type="entry name" value="DUF3108"/>
</dbReference>
<reference evidence="4" key="1">
    <citation type="journal article" date="2023" name="Antonie Van Leeuwenhoek">
        <title>Mesoterricola silvestris gen. nov., sp. nov., Mesoterricola sediminis sp. nov., Geothrix oryzae sp. nov., Geothrix edaphica sp. nov., Geothrix rubra sp. nov., and Geothrix limicola sp. nov., six novel members of Acidobacteriota isolated from soils.</title>
        <authorList>
            <person name="Itoh H."/>
            <person name="Sugisawa Y."/>
            <person name="Mise K."/>
            <person name="Xu Z."/>
            <person name="Kuniyasu M."/>
            <person name="Ushijima N."/>
            <person name="Kawano K."/>
            <person name="Kobayashi E."/>
            <person name="Shiratori Y."/>
            <person name="Masuda Y."/>
            <person name="Senoo K."/>
        </authorList>
    </citation>
    <scope>NUCLEOTIDE SEQUENCE</scope>
    <source>
        <strain evidence="4">Red802</strain>
    </source>
</reference>
<dbReference type="Pfam" id="PF11306">
    <property type="entry name" value="DUF3108"/>
    <property type="match status" value="1"/>
</dbReference>
<evidence type="ECO:0000313" key="5">
    <source>
        <dbReference type="Proteomes" id="UP001165044"/>
    </source>
</evidence>
<dbReference type="RefSeq" id="WP_285609580.1">
    <property type="nucleotide sequence ID" value="NZ_BSDC01000003.1"/>
</dbReference>
<keyword evidence="2" id="KW-0732">Signal</keyword>
<dbReference type="InterPro" id="IPR001375">
    <property type="entry name" value="Peptidase_S9_cat"/>
</dbReference>
<dbReference type="PRINTS" id="PR00862">
    <property type="entry name" value="PROLIGOPTASE"/>
</dbReference>
<dbReference type="Gene3D" id="3.40.50.1820">
    <property type="entry name" value="alpha/beta hydrolase"/>
    <property type="match status" value="1"/>
</dbReference>
<dbReference type="Gene3D" id="2.40.360.20">
    <property type="match status" value="1"/>
</dbReference>
<evidence type="ECO:0000256" key="1">
    <source>
        <dbReference type="ARBA" id="ARBA00022801"/>
    </source>
</evidence>
<dbReference type="SUPFAM" id="SSF82171">
    <property type="entry name" value="DPP6 N-terminal domain-like"/>
    <property type="match status" value="1"/>
</dbReference>
<sequence>MKRHLTMSSLLWSGLALALALPLAAAETKAPAAQAKKSQLPPLIDRDKFFGNPEIAAAQLSPDGKWIAFLKPYKETRNIWVKKVGEPYAKGHLITADPKRPIPAFFWSRDGKQILFVQDKDGDENFNVYAVDPAAPAAPGKDVPEARNLTAAKGARAMIYAVPKADPDTIYVGLNDRDAAWHDVYKVKISTGERTLLRKNTERIAGWMFDKQANLRLALRTTEKGDTEILRVDPEGFTKVYECSVFESAAPVNFHKDGKRVYLETNKGARDLTELVLFDPATGQEAKLESDPKGRVDFGSAIFSDLTDDLIATVYQDDRTRIYWKDKAWEADYKLIQKKLPGGEIGLASMTADEQLVMVTSYSDRDPGSRYLFDRRTKKLSLEYVSREDLPRQHMVAMQPIRYKSSDGLEIPAYLSLPKGVPAKSLPLVVVPHGGPWARDGWGFNSLAQFLANRGYAVLQPNFRGSTGYGKKFLNAGNKQWGDLMQDDITWGVKHLVAKGIVDPKRVGIMGGSYGGYATLAGVTFTPDLYAAAVSIVGPSNLLTLLETIPPYWEAGRIIFHERMGNPNTPEGKKQLERQSPLNSAAKIHTPLMVIQGANDPRVKKAESDQIVIALRDRGFPVEYLCAPDEGHGFARPVNNQAMFAAAETFLAKYLKARHQEGGKPDVMKRLPEITVDPKTVVLAKKADAASVSVPKPVAKPTAGTFTYAGTMAMGPRSMAISMVRTVKEEGGTWVVTDTAKLPGGEAVDTTTMAKDTLAPLKRQVKQGPVVIEMAFDGGKATGTMAMGGNAKPFSIDLGGGIYADGSGAEDALACLPLAEGYAVTFRNVDLQRQKVQLKQAKVLGQEELKVPAGTFKAWKVELTSAEGDPGTTTLWVDTASRKVLKTVATGPQMGGAVVTVELQN</sequence>
<gene>
    <name evidence="4" type="ORF">GETHED_23540</name>
</gene>
<evidence type="ECO:0000259" key="3">
    <source>
        <dbReference type="Pfam" id="PF00326"/>
    </source>
</evidence>
<feature type="signal peptide" evidence="2">
    <location>
        <begin position="1"/>
        <end position="18"/>
    </location>
</feature>
<dbReference type="PANTHER" id="PTHR42776:SF27">
    <property type="entry name" value="DIPEPTIDYL PEPTIDASE FAMILY MEMBER 6"/>
    <property type="match status" value="1"/>
</dbReference>
<evidence type="ECO:0000256" key="2">
    <source>
        <dbReference type="SAM" id="SignalP"/>
    </source>
</evidence>